<name>A0AAE1KUB0_PETCI</name>
<comment type="caution">
    <text evidence="2">The sequence shown here is derived from an EMBL/GenBank/DDBJ whole genome shotgun (WGS) entry which is preliminary data.</text>
</comment>
<feature type="transmembrane region" description="Helical" evidence="1">
    <location>
        <begin position="59"/>
        <end position="83"/>
    </location>
</feature>
<keyword evidence="3" id="KW-1185">Reference proteome</keyword>
<proteinExistence type="predicted"/>
<dbReference type="Proteomes" id="UP001286313">
    <property type="component" value="Unassembled WGS sequence"/>
</dbReference>
<gene>
    <name evidence="2" type="ORF">Pcinc_011550</name>
</gene>
<keyword evidence="1" id="KW-0472">Membrane</keyword>
<evidence type="ECO:0000256" key="1">
    <source>
        <dbReference type="SAM" id="Phobius"/>
    </source>
</evidence>
<sequence length="87" mass="10080">MYSSFTYFENIRRKTVVPAHSTKSHITRQRRWTRCQTLQRVPRATLHSADPSEKQLGGIVLYVVLSFVFLHFLDAFISDIIILESPG</sequence>
<organism evidence="2 3">
    <name type="scientific">Petrolisthes cinctipes</name>
    <name type="common">Flat porcelain crab</name>
    <dbReference type="NCBI Taxonomy" id="88211"/>
    <lineage>
        <taxon>Eukaryota</taxon>
        <taxon>Metazoa</taxon>
        <taxon>Ecdysozoa</taxon>
        <taxon>Arthropoda</taxon>
        <taxon>Crustacea</taxon>
        <taxon>Multicrustacea</taxon>
        <taxon>Malacostraca</taxon>
        <taxon>Eumalacostraca</taxon>
        <taxon>Eucarida</taxon>
        <taxon>Decapoda</taxon>
        <taxon>Pleocyemata</taxon>
        <taxon>Anomura</taxon>
        <taxon>Galatheoidea</taxon>
        <taxon>Porcellanidae</taxon>
        <taxon>Petrolisthes</taxon>
    </lineage>
</organism>
<dbReference type="EMBL" id="JAWQEG010000907">
    <property type="protein sequence ID" value="KAK3884167.1"/>
    <property type="molecule type" value="Genomic_DNA"/>
</dbReference>
<keyword evidence="1" id="KW-1133">Transmembrane helix</keyword>
<protein>
    <submittedName>
        <fullName evidence="2">Uncharacterized protein</fullName>
    </submittedName>
</protein>
<keyword evidence="1" id="KW-0812">Transmembrane</keyword>
<evidence type="ECO:0000313" key="3">
    <source>
        <dbReference type="Proteomes" id="UP001286313"/>
    </source>
</evidence>
<evidence type="ECO:0000313" key="2">
    <source>
        <dbReference type="EMBL" id="KAK3884167.1"/>
    </source>
</evidence>
<reference evidence="2" key="1">
    <citation type="submission" date="2023-10" db="EMBL/GenBank/DDBJ databases">
        <title>Genome assemblies of two species of porcelain crab, Petrolisthes cinctipes and Petrolisthes manimaculis (Anomura: Porcellanidae).</title>
        <authorList>
            <person name="Angst P."/>
        </authorList>
    </citation>
    <scope>NUCLEOTIDE SEQUENCE</scope>
    <source>
        <strain evidence="2">PB745_01</strain>
        <tissue evidence="2">Gill</tissue>
    </source>
</reference>
<dbReference type="AlphaFoldDB" id="A0AAE1KUB0"/>
<accession>A0AAE1KUB0</accession>